<organism evidence="6 7">
    <name type="scientific">Owenia fusiformis</name>
    <name type="common">Polychaete worm</name>
    <dbReference type="NCBI Taxonomy" id="6347"/>
    <lineage>
        <taxon>Eukaryota</taxon>
        <taxon>Metazoa</taxon>
        <taxon>Spiralia</taxon>
        <taxon>Lophotrochozoa</taxon>
        <taxon>Annelida</taxon>
        <taxon>Polychaeta</taxon>
        <taxon>Sedentaria</taxon>
        <taxon>Canalipalpata</taxon>
        <taxon>Sabellida</taxon>
        <taxon>Oweniida</taxon>
        <taxon>Oweniidae</taxon>
        <taxon>Owenia</taxon>
    </lineage>
</organism>
<comment type="caution">
    <text evidence="6">The sequence shown here is derived from an EMBL/GenBank/DDBJ whole genome shotgun (WGS) entry which is preliminary data.</text>
</comment>
<evidence type="ECO:0000313" key="7">
    <source>
        <dbReference type="Proteomes" id="UP000749559"/>
    </source>
</evidence>
<keyword evidence="2" id="KW-1003">Cell membrane</keyword>
<keyword evidence="7" id="KW-1185">Reference proteome</keyword>
<dbReference type="SUPFAM" id="SSF81321">
    <property type="entry name" value="Family A G protein-coupled receptor-like"/>
    <property type="match status" value="1"/>
</dbReference>
<dbReference type="PRINTS" id="PR00237">
    <property type="entry name" value="GPCRRHODOPSN"/>
</dbReference>
<reference evidence="6" key="1">
    <citation type="submission" date="2022-03" db="EMBL/GenBank/DDBJ databases">
        <authorList>
            <person name="Martin C."/>
        </authorList>
    </citation>
    <scope>NUCLEOTIDE SEQUENCE</scope>
</reference>
<keyword evidence="5" id="KW-0472">Membrane</keyword>
<dbReference type="GO" id="GO:0004930">
    <property type="term" value="F:G protein-coupled receptor activity"/>
    <property type="evidence" value="ECO:0007669"/>
    <property type="project" value="InterPro"/>
</dbReference>
<dbReference type="InterPro" id="IPR000276">
    <property type="entry name" value="GPCR_Rhodpsn"/>
</dbReference>
<evidence type="ECO:0000256" key="5">
    <source>
        <dbReference type="ARBA" id="ARBA00023136"/>
    </source>
</evidence>
<evidence type="ECO:0000256" key="1">
    <source>
        <dbReference type="ARBA" id="ARBA00004651"/>
    </source>
</evidence>
<dbReference type="PROSITE" id="PS50262">
    <property type="entry name" value="G_PROTEIN_RECEP_F1_2"/>
    <property type="match status" value="1"/>
</dbReference>
<dbReference type="PANTHER" id="PTHR22750">
    <property type="entry name" value="G-PROTEIN COUPLED RECEPTOR"/>
    <property type="match status" value="1"/>
</dbReference>
<accession>A0A8J1TJG4</accession>
<dbReference type="GO" id="GO:0005886">
    <property type="term" value="C:plasma membrane"/>
    <property type="evidence" value="ECO:0007669"/>
    <property type="project" value="UniProtKB-SubCell"/>
</dbReference>
<keyword evidence="4" id="KW-1133">Transmembrane helix</keyword>
<dbReference type="Proteomes" id="UP000749559">
    <property type="component" value="Unassembled WGS sequence"/>
</dbReference>
<keyword evidence="3" id="KW-0812">Transmembrane</keyword>
<dbReference type="Gene3D" id="1.20.1070.10">
    <property type="entry name" value="Rhodopsin 7-helix transmembrane proteins"/>
    <property type="match status" value="1"/>
</dbReference>
<dbReference type="OrthoDB" id="6124179at2759"/>
<comment type="subcellular location">
    <subcellularLocation>
        <location evidence="1">Cell membrane</location>
        <topology evidence="1">Multi-pass membrane protein</topology>
    </subcellularLocation>
</comment>
<dbReference type="Pfam" id="PF00001">
    <property type="entry name" value="7tm_1"/>
    <property type="match status" value="1"/>
</dbReference>
<protein>
    <submittedName>
        <fullName evidence="6">Uncharacterized protein</fullName>
    </submittedName>
</protein>
<proteinExistence type="predicted"/>
<dbReference type="InterPro" id="IPR017452">
    <property type="entry name" value="GPCR_Rhodpsn_7TM"/>
</dbReference>
<name>A0A8J1TJG4_OWEFU</name>
<dbReference type="EMBL" id="CAIIXF020000002">
    <property type="protein sequence ID" value="CAH1778162.1"/>
    <property type="molecule type" value="Genomic_DNA"/>
</dbReference>
<gene>
    <name evidence="6" type="ORF">OFUS_LOCUS5124</name>
</gene>
<dbReference type="AlphaFoldDB" id="A0A8J1TJG4"/>
<evidence type="ECO:0000256" key="2">
    <source>
        <dbReference type="ARBA" id="ARBA00022475"/>
    </source>
</evidence>
<evidence type="ECO:0000313" key="6">
    <source>
        <dbReference type="EMBL" id="CAH1778162.1"/>
    </source>
</evidence>
<sequence>MAISTATLPQNVCPNFTFFDVNFKEYITAAEEESKRLKYCVFVKSPRCNTSGFIQTANYSLLSFLSSLDVEAECETWIFEMILYCAVLVLCVAVMACNAVNIILLLRFKQLRTVTTWTLFSLAWADMLSGLSLCYVAVTNIVITKAKMDSNYANLEWVVAIKSQEVLCLLFYGPGLLFMALGASNFSLLLIALEKYIAIFHPYTYPTLVTWPSVIIATISIWIFAGLLGLAPLMGWNSFDRICAFAEVSSYSYTIVWSTLCFLSAVVIALLYACIFVKARRIALQIETRLSIGSEIALNNTSTSSEIQQQRVQTQRPNSVEIASTLRDRATSTNSNHPHHKYRPTMKMIKTIALLLTSFYVCWIPFLLYLLIMAERYSNTAIFFLLIWAEINGLFNPLVYGLRHRESQKAFKDLCCMACKKCEKF</sequence>
<evidence type="ECO:0000256" key="3">
    <source>
        <dbReference type="ARBA" id="ARBA00022692"/>
    </source>
</evidence>
<evidence type="ECO:0000256" key="4">
    <source>
        <dbReference type="ARBA" id="ARBA00022989"/>
    </source>
</evidence>